<dbReference type="Gramene" id="TuG1812G0400000855.01.T01">
    <property type="protein sequence ID" value="TuG1812G0400000855.01.T01.cds375021"/>
    <property type="gene ID" value="TuG1812G0400000855.01"/>
</dbReference>
<organism evidence="2 3">
    <name type="scientific">Triticum urartu</name>
    <name type="common">Red wild einkorn</name>
    <name type="synonym">Crithodium urartu</name>
    <dbReference type="NCBI Taxonomy" id="4572"/>
    <lineage>
        <taxon>Eukaryota</taxon>
        <taxon>Viridiplantae</taxon>
        <taxon>Streptophyta</taxon>
        <taxon>Embryophyta</taxon>
        <taxon>Tracheophyta</taxon>
        <taxon>Spermatophyta</taxon>
        <taxon>Magnoliopsida</taxon>
        <taxon>Liliopsida</taxon>
        <taxon>Poales</taxon>
        <taxon>Poaceae</taxon>
        <taxon>BOP clade</taxon>
        <taxon>Pooideae</taxon>
        <taxon>Triticodae</taxon>
        <taxon>Triticeae</taxon>
        <taxon>Triticinae</taxon>
        <taxon>Triticum</taxon>
    </lineage>
</organism>
<dbReference type="EnsemblPlants" id="TuG1812G0400000855.01.T01">
    <property type="protein sequence ID" value="TuG1812G0400000855.01.T01.cds375021"/>
    <property type="gene ID" value="TuG1812G0400000855.01"/>
</dbReference>
<name>A0A8R7Q0G0_TRIUA</name>
<feature type="region of interest" description="Disordered" evidence="1">
    <location>
        <begin position="1"/>
        <end position="66"/>
    </location>
</feature>
<evidence type="ECO:0000313" key="3">
    <source>
        <dbReference type="Proteomes" id="UP000015106"/>
    </source>
</evidence>
<protein>
    <submittedName>
        <fullName evidence="2">Uncharacterized protein</fullName>
    </submittedName>
</protein>
<reference evidence="2" key="2">
    <citation type="submission" date="2018-03" db="EMBL/GenBank/DDBJ databases">
        <title>The Triticum urartu genome reveals the dynamic nature of wheat genome evolution.</title>
        <authorList>
            <person name="Ling H."/>
            <person name="Ma B."/>
            <person name="Shi X."/>
            <person name="Liu H."/>
            <person name="Dong L."/>
            <person name="Sun H."/>
            <person name="Cao Y."/>
            <person name="Gao Q."/>
            <person name="Zheng S."/>
            <person name="Li Y."/>
            <person name="Yu Y."/>
            <person name="Du H."/>
            <person name="Qi M."/>
            <person name="Li Y."/>
            <person name="Yu H."/>
            <person name="Cui Y."/>
            <person name="Wang N."/>
            <person name="Chen C."/>
            <person name="Wu H."/>
            <person name="Zhao Y."/>
            <person name="Zhang J."/>
            <person name="Li Y."/>
            <person name="Zhou W."/>
            <person name="Zhang B."/>
            <person name="Hu W."/>
            <person name="Eijk M."/>
            <person name="Tang J."/>
            <person name="Witsenboer H."/>
            <person name="Zhao S."/>
            <person name="Li Z."/>
            <person name="Zhang A."/>
            <person name="Wang D."/>
            <person name="Liang C."/>
        </authorList>
    </citation>
    <scope>NUCLEOTIDE SEQUENCE [LARGE SCALE GENOMIC DNA]</scope>
    <source>
        <strain evidence="2">cv. G1812</strain>
    </source>
</reference>
<dbReference type="AlphaFoldDB" id="A0A8R7Q0G0"/>
<proteinExistence type="predicted"/>
<reference evidence="2" key="3">
    <citation type="submission" date="2022-06" db="UniProtKB">
        <authorList>
            <consortium name="EnsemblPlants"/>
        </authorList>
    </citation>
    <scope>IDENTIFICATION</scope>
</reference>
<reference evidence="3" key="1">
    <citation type="journal article" date="2013" name="Nature">
        <title>Draft genome of the wheat A-genome progenitor Triticum urartu.</title>
        <authorList>
            <person name="Ling H.Q."/>
            <person name="Zhao S."/>
            <person name="Liu D."/>
            <person name="Wang J."/>
            <person name="Sun H."/>
            <person name="Zhang C."/>
            <person name="Fan H."/>
            <person name="Li D."/>
            <person name="Dong L."/>
            <person name="Tao Y."/>
            <person name="Gao C."/>
            <person name="Wu H."/>
            <person name="Li Y."/>
            <person name="Cui Y."/>
            <person name="Guo X."/>
            <person name="Zheng S."/>
            <person name="Wang B."/>
            <person name="Yu K."/>
            <person name="Liang Q."/>
            <person name="Yang W."/>
            <person name="Lou X."/>
            <person name="Chen J."/>
            <person name="Feng M."/>
            <person name="Jian J."/>
            <person name="Zhang X."/>
            <person name="Luo G."/>
            <person name="Jiang Y."/>
            <person name="Liu J."/>
            <person name="Wang Z."/>
            <person name="Sha Y."/>
            <person name="Zhang B."/>
            <person name="Wu H."/>
            <person name="Tang D."/>
            <person name="Shen Q."/>
            <person name="Xue P."/>
            <person name="Zou S."/>
            <person name="Wang X."/>
            <person name="Liu X."/>
            <person name="Wang F."/>
            <person name="Yang Y."/>
            <person name="An X."/>
            <person name="Dong Z."/>
            <person name="Zhang K."/>
            <person name="Zhang X."/>
            <person name="Luo M.C."/>
            <person name="Dvorak J."/>
            <person name="Tong Y."/>
            <person name="Wang J."/>
            <person name="Yang H."/>
            <person name="Li Z."/>
            <person name="Wang D."/>
            <person name="Zhang A."/>
            <person name="Wang J."/>
        </authorList>
    </citation>
    <scope>NUCLEOTIDE SEQUENCE</scope>
    <source>
        <strain evidence="3">cv. G1812</strain>
    </source>
</reference>
<feature type="compositionally biased region" description="Polar residues" evidence="1">
    <location>
        <begin position="1"/>
        <end position="13"/>
    </location>
</feature>
<evidence type="ECO:0000313" key="2">
    <source>
        <dbReference type="EnsemblPlants" id="TuG1812G0400000855.01.T01.cds375021"/>
    </source>
</evidence>
<sequence>PQPPGCSTRSGLNRTWAAASSAAARTSSGSAVSGRRKRWARPGKLSLASCPRSRSAATSCATAAIS</sequence>
<keyword evidence="3" id="KW-1185">Reference proteome</keyword>
<accession>A0A8R7Q0G0</accession>
<dbReference type="Proteomes" id="UP000015106">
    <property type="component" value="Chromosome 4"/>
</dbReference>
<evidence type="ECO:0000256" key="1">
    <source>
        <dbReference type="SAM" id="MobiDB-lite"/>
    </source>
</evidence>
<feature type="compositionally biased region" description="Low complexity" evidence="1">
    <location>
        <begin position="48"/>
        <end position="66"/>
    </location>
</feature>
<feature type="compositionally biased region" description="Low complexity" evidence="1">
    <location>
        <begin position="17"/>
        <end position="33"/>
    </location>
</feature>